<keyword evidence="2" id="KW-1185">Reference proteome</keyword>
<gene>
    <name evidence="1" type="ORF">M9H77_10426</name>
</gene>
<proteinExistence type="predicted"/>
<organism evidence="1 2">
    <name type="scientific">Catharanthus roseus</name>
    <name type="common">Madagascar periwinkle</name>
    <name type="synonym">Vinca rosea</name>
    <dbReference type="NCBI Taxonomy" id="4058"/>
    <lineage>
        <taxon>Eukaryota</taxon>
        <taxon>Viridiplantae</taxon>
        <taxon>Streptophyta</taxon>
        <taxon>Embryophyta</taxon>
        <taxon>Tracheophyta</taxon>
        <taxon>Spermatophyta</taxon>
        <taxon>Magnoliopsida</taxon>
        <taxon>eudicotyledons</taxon>
        <taxon>Gunneridae</taxon>
        <taxon>Pentapetalae</taxon>
        <taxon>asterids</taxon>
        <taxon>lamiids</taxon>
        <taxon>Gentianales</taxon>
        <taxon>Apocynaceae</taxon>
        <taxon>Rauvolfioideae</taxon>
        <taxon>Vinceae</taxon>
        <taxon>Catharanthinae</taxon>
        <taxon>Catharanthus</taxon>
    </lineage>
</organism>
<evidence type="ECO:0000313" key="2">
    <source>
        <dbReference type="Proteomes" id="UP001060085"/>
    </source>
</evidence>
<protein>
    <submittedName>
        <fullName evidence="1">Uncharacterized protein</fullName>
    </submittedName>
</protein>
<sequence>MEVPIPHCMMSAHLKQSVSSYQDGNGSLGDNCMDCGWIVPGLSRKCLPHEAEGFLLKMRSKGFRSNISTLSALMLCYANNRLFSEAQVIWDEIVSSSFAPSVPIISELIYLYATAGHSDMMEDAYARLRSSRILIEEEAIRALSSAYIRERKFYSLGKLVENVGLGRRNVGNLFMEPAVILCCQFQNEKLARGFVRIVEAGFHPDLTTFSIRAPALEHMKHKSVIPALVTYGCVVDAYLERRLVRNLEFSLDKMNVNDCVVMLTDEVVFEAMGKGDFHTSADPPLEFKSKRNSTYKELIEIHLKKKYLSNQVFWNYL</sequence>
<dbReference type="EMBL" id="CM044702">
    <property type="protein sequence ID" value="KAI5679476.1"/>
    <property type="molecule type" value="Genomic_DNA"/>
</dbReference>
<evidence type="ECO:0000313" key="1">
    <source>
        <dbReference type="EMBL" id="KAI5679476.1"/>
    </source>
</evidence>
<reference evidence="2" key="1">
    <citation type="journal article" date="2023" name="Nat. Plants">
        <title>Single-cell RNA sequencing provides a high-resolution roadmap for understanding the multicellular compartmentation of specialized metabolism.</title>
        <authorList>
            <person name="Sun S."/>
            <person name="Shen X."/>
            <person name="Li Y."/>
            <person name="Li Y."/>
            <person name="Wang S."/>
            <person name="Li R."/>
            <person name="Zhang H."/>
            <person name="Shen G."/>
            <person name="Guo B."/>
            <person name="Wei J."/>
            <person name="Xu J."/>
            <person name="St-Pierre B."/>
            <person name="Chen S."/>
            <person name="Sun C."/>
        </authorList>
    </citation>
    <scope>NUCLEOTIDE SEQUENCE [LARGE SCALE GENOMIC DNA]</scope>
</reference>
<accession>A0ACC0C3J8</accession>
<name>A0ACC0C3J8_CATRO</name>
<dbReference type="Proteomes" id="UP001060085">
    <property type="component" value="Linkage Group LG02"/>
</dbReference>
<comment type="caution">
    <text evidence="1">The sequence shown here is derived from an EMBL/GenBank/DDBJ whole genome shotgun (WGS) entry which is preliminary data.</text>
</comment>